<reference evidence="1 2" key="1">
    <citation type="journal article" date="2019" name="Int. J. Syst. Evol. Microbiol.">
        <title>The Global Catalogue of Microorganisms (GCM) 10K type strain sequencing project: providing services to taxonomists for standard genome sequencing and annotation.</title>
        <authorList>
            <consortium name="The Broad Institute Genomics Platform"/>
            <consortium name="The Broad Institute Genome Sequencing Center for Infectious Disease"/>
            <person name="Wu L."/>
            <person name="Ma J."/>
        </authorList>
    </citation>
    <scope>NUCLEOTIDE SEQUENCE [LARGE SCALE GENOMIC DNA]</scope>
    <source>
        <strain evidence="1 2">JCM 3367</strain>
    </source>
</reference>
<accession>A0ABN3NHZ6</accession>
<gene>
    <name evidence="1" type="ORF">GCM10010201_21130</name>
</gene>
<evidence type="ECO:0008006" key="3">
    <source>
        <dbReference type="Google" id="ProtNLM"/>
    </source>
</evidence>
<proteinExistence type="predicted"/>
<keyword evidence="2" id="KW-1185">Reference proteome</keyword>
<dbReference type="Proteomes" id="UP001499978">
    <property type="component" value="Unassembled WGS sequence"/>
</dbReference>
<organism evidence="1 2">
    <name type="scientific">Pilimelia columellifera subsp. columellifera</name>
    <dbReference type="NCBI Taxonomy" id="706583"/>
    <lineage>
        <taxon>Bacteria</taxon>
        <taxon>Bacillati</taxon>
        <taxon>Actinomycetota</taxon>
        <taxon>Actinomycetes</taxon>
        <taxon>Micromonosporales</taxon>
        <taxon>Micromonosporaceae</taxon>
        <taxon>Pilimelia</taxon>
    </lineage>
</organism>
<protein>
    <recommendedName>
        <fullName evidence="3">HEAT repeat domain-containing protein</fullName>
    </recommendedName>
</protein>
<evidence type="ECO:0000313" key="2">
    <source>
        <dbReference type="Proteomes" id="UP001499978"/>
    </source>
</evidence>
<dbReference type="RefSeq" id="WP_344171767.1">
    <property type="nucleotide sequence ID" value="NZ_BAAARY010000008.1"/>
</dbReference>
<sequence length="134" mass="15133">MKYQSPESDLPPDDVLAALAVGDPNAGVALIALALTYPDPDATLACIAVALSSPALPLRAQGLTALAHTVRLHRRVDAETLRLLRALPRGSSADDDLWTFVAWRRLPWWLWRYQLPRHLWWSIRNRMPYRRTSA</sequence>
<evidence type="ECO:0000313" key="1">
    <source>
        <dbReference type="EMBL" id="GAA2522765.1"/>
    </source>
</evidence>
<name>A0ABN3NHZ6_9ACTN</name>
<comment type="caution">
    <text evidence="1">The sequence shown here is derived from an EMBL/GenBank/DDBJ whole genome shotgun (WGS) entry which is preliminary data.</text>
</comment>
<dbReference type="EMBL" id="BAAARY010000008">
    <property type="protein sequence ID" value="GAA2522765.1"/>
    <property type="molecule type" value="Genomic_DNA"/>
</dbReference>